<comment type="caution">
    <text evidence="1">The sequence shown here is derived from an EMBL/GenBank/DDBJ whole genome shotgun (WGS) entry which is preliminary data.</text>
</comment>
<gene>
    <name evidence="1" type="ORF">CR513_13263</name>
</gene>
<evidence type="ECO:0000313" key="2">
    <source>
        <dbReference type="Proteomes" id="UP000257109"/>
    </source>
</evidence>
<dbReference type="AlphaFoldDB" id="A0A371HK86"/>
<name>A0A371HK86_MUCPR</name>
<reference evidence="1" key="1">
    <citation type="submission" date="2018-05" db="EMBL/GenBank/DDBJ databases">
        <title>Draft genome of Mucuna pruriens seed.</title>
        <authorList>
            <person name="Nnadi N.E."/>
            <person name="Vos R."/>
            <person name="Hasami M.H."/>
            <person name="Devisetty U.K."/>
            <person name="Aguiy J.C."/>
        </authorList>
    </citation>
    <scope>NUCLEOTIDE SEQUENCE [LARGE SCALE GENOMIC DNA]</scope>
    <source>
        <strain evidence="1">JCA_2017</strain>
    </source>
</reference>
<proteinExistence type="predicted"/>
<feature type="non-terminal residue" evidence="1">
    <location>
        <position position="1"/>
    </location>
</feature>
<sequence>LVDRNYMIIGFKGTDDQPFFSFYQPKPLDAGIDLILDGSRLYFEVGHRVDPKELALSSQDDFLVDFDFVLVSSLTYKTRVVLLLQLQFDLEIDKVSCRNRKTKRDMIENHGEHHNFGENLPKRTLHDYFILAIGVIDNIHCSTVAANNFELKPT</sequence>
<dbReference type="Proteomes" id="UP000257109">
    <property type="component" value="Unassembled WGS sequence"/>
</dbReference>
<dbReference type="EMBL" id="QJKJ01002367">
    <property type="protein sequence ID" value="RDY03189.1"/>
    <property type="molecule type" value="Genomic_DNA"/>
</dbReference>
<keyword evidence="2" id="KW-1185">Reference proteome</keyword>
<accession>A0A371HK86</accession>
<protein>
    <submittedName>
        <fullName evidence="1">Uncharacterized protein</fullName>
    </submittedName>
</protein>
<organism evidence="1 2">
    <name type="scientific">Mucuna pruriens</name>
    <name type="common">Velvet bean</name>
    <name type="synonym">Dolichos pruriens</name>
    <dbReference type="NCBI Taxonomy" id="157652"/>
    <lineage>
        <taxon>Eukaryota</taxon>
        <taxon>Viridiplantae</taxon>
        <taxon>Streptophyta</taxon>
        <taxon>Embryophyta</taxon>
        <taxon>Tracheophyta</taxon>
        <taxon>Spermatophyta</taxon>
        <taxon>Magnoliopsida</taxon>
        <taxon>eudicotyledons</taxon>
        <taxon>Gunneridae</taxon>
        <taxon>Pentapetalae</taxon>
        <taxon>rosids</taxon>
        <taxon>fabids</taxon>
        <taxon>Fabales</taxon>
        <taxon>Fabaceae</taxon>
        <taxon>Papilionoideae</taxon>
        <taxon>50 kb inversion clade</taxon>
        <taxon>NPAAA clade</taxon>
        <taxon>indigoferoid/millettioid clade</taxon>
        <taxon>Phaseoleae</taxon>
        <taxon>Mucuna</taxon>
    </lineage>
</organism>
<evidence type="ECO:0000313" key="1">
    <source>
        <dbReference type="EMBL" id="RDY03189.1"/>
    </source>
</evidence>